<dbReference type="AlphaFoldDB" id="K9X4I7"/>
<feature type="transmembrane region" description="Helical" evidence="1">
    <location>
        <begin position="158"/>
        <end position="184"/>
    </location>
</feature>
<organism evidence="2 3">
    <name type="scientific">Cylindrospermum stagnale PCC 7417</name>
    <dbReference type="NCBI Taxonomy" id="56107"/>
    <lineage>
        <taxon>Bacteria</taxon>
        <taxon>Bacillati</taxon>
        <taxon>Cyanobacteriota</taxon>
        <taxon>Cyanophyceae</taxon>
        <taxon>Nostocales</taxon>
        <taxon>Nostocaceae</taxon>
        <taxon>Cylindrospermum</taxon>
    </lineage>
</organism>
<dbReference type="HOGENOM" id="CLU_130448_0_0_3"/>
<dbReference type="PATRIC" id="fig|56107.3.peg.5464"/>
<dbReference type="eggNOG" id="ENOG502ZBN5">
    <property type="taxonomic scope" value="Bacteria"/>
</dbReference>
<evidence type="ECO:0000313" key="2">
    <source>
        <dbReference type="EMBL" id="AFZ27024.1"/>
    </source>
</evidence>
<dbReference type="EMBL" id="CP003642">
    <property type="protein sequence ID" value="AFZ27024.1"/>
    <property type="molecule type" value="Genomic_DNA"/>
</dbReference>
<protein>
    <submittedName>
        <fullName evidence="2">Uncharacterized protein</fullName>
    </submittedName>
</protein>
<feature type="transmembrane region" description="Helical" evidence="1">
    <location>
        <begin position="18"/>
        <end position="37"/>
    </location>
</feature>
<sequence>MTANSANTSASVFHLSPLIRLTLLSLYLALTVPLPFLSQVTGAPIPPTLLWIGISLGLVALYAVLTERVIVDDQGIQVTYPVWVPRFFRKGWFLPWSDVKELKPRTTGQGGLVYYFLSQGGQAYLLPMRVAGFARLVQFVQAKTGIDTTDVRPLAQPWMYIILLGFTLLLLLVDGWTITTALTIGH</sequence>
<dbReference type="Proteomes" id="UP000010475">
    <property type="component" value="Chromosome"/>
</dbReference>
<keyword evidence="1" id="KW-0812">Transmembrane</keyword>
<dbReference type="KEGG" id="csg:Cylst_4973"/>
<proteinExistence type="predicted"/>
<dbReference type="RefSeq" id="WP_015210261.1">
    <property type="nucleotide sequence ID" value="NC_019757.1"/>
</dbReference>
<name>K9X4I7_9NOST</name>
<evidence type="ECO:0000313" key="3">
    <source>
        <dbReference type="Proteomes" id="UP000010475"/>
    </source>
</evidence>
<reference evidence="2 3" key="1">
    <citation type="submission" date="2012-06" db="EMBL/GenBank/DDBJ databases">
        <title>Finished chromosome of genome of Cylindrospermum stagnale PCC 7417.</title>
        <authorList>
            <consortium name="US DOE Joint Genome Institute"/>
            <person name="Gugger M."/>
            <person name="Coursin T."/>
            <person name="Rippka R."/>
            <person name="Tandeau De Marsac N."/>
            <person name="Huntemann M."/>
            <person name="Wei C.-L."/>
            <person name="Han J."/>
            <person name="Detter J.C."/>
            <person name="Han C."/>
            <person name="Tapia R."/>
            <person name="Chen A."/>
            <person name="Kyrpides N."/>
            <person name="Mavromatis K."/>
            <person name="Markowitz V."/>
            <person name="Szeto E."/>
            <person name="Ivanova N."/>
            <person name="Pagani I."/>
            <person name="Pati A."/>
            <person name="Goodwin L."/>
            <person name="Nordberg H.P."/>
            <person name="Cantor M.N."/>
            <person name="Hua S.X."/>
            <person name="Woyke T."/>
            <person name="Kerfeld C.A."/>
        </authorList>
    </citation>
    <scope>NUCLEOTIDE SEQUENCE [LARGE SCALE GENOMIC DNA]</scope>
    <source>
        <strain evidence="2 3">PCC 7417</strain>
    </source>
</reference>
<keyword evidence="1" id="KW-1133">Transmembrane helix</keyword>
<evidence type="ECO:0000256" key="1">
    <source>
        <dbReference type="SAM" id="Phobius"/>
    </source>
</evidence>
<dbReference type="STRING" id="56107.Cylst_4973"/>
<accession>K9X4I7</accession>
<keyword evidence="1" id="KW-0472">Membrane</keyword>
<keyword evidence="3" id="KW-1185">Reference proteome</keyword>
<dbReference type="OrthoDB" id="511176at2"/>
<feature type="transmembrane region" description="Helical" evidence="1">
    <location>
        <begin position="49"/>
        <end position="65"/>
    </location>
</feature>
<gene>
    <name evidence="2" type="ORF">Cylst_4973</name>
</gene>